<reference evidence="1" key="1">
    <citation type="submission" date="2018-02" db="EMBL/GenBank/DDBJ databases">
        <title>Rhizophora mucronata_Transcriptome.</title>
        <authorList>
            <person name="Meera S.P."/>
            <person name="Sreeshan A."/>
            <person name="Augustine A."/>
        </authorList>
    </citation>
    <scope>NUCLEOTIDE SEQUENCE</scope>
    <source>
        <tissue evidence="1">Leaf</tissue>
    </source>
</reference>
<proteinExistence type="predicted"/>
<organism evidence="1">
    <name type="scientific">Rhizophora mucronata</name>
    <name type="common">Asiatic mangrove</name>
    <dbReference type="NCBI Taxonomy" id="61149"/>
    <lineage>
        <taxon>Eukaryota</taxon>
        <taxon>Viridiplantae</taxon>
        <taxon>Streptophyta</taxon>
        <taxon>Embryophyta</taxon>
        <taxon>Tracheophyta</taxon>
        <taxon>Spermatophyta</taxon>
        <taxon>Magnoliopsida</taxon>
        <taxon>eudicotyledons</taxon>
        <taxon>Gunneridae</taxon>
        <taxon>Pentapetalae</taxon>
        <taxon>rosids</taxon>
        <taxon>fabids</taxon>
        <taxon>Malpighiales</taxon>
        <taxon>Rhizophoraceae</taxon>
        <taxon>Rhizophora</taxon>
    </lineage>
</organism>
<dbReference type="EMBL" id="GGEC01076642">
    <property type="protein sequence ID" value="MBX57126.1"/>
    <property type="molecule type" value="Transcribed_RNA"/>
</dbReference>
<accession>A0A2P2PQV4</accession>
<name>A0A2P2PQV4_RHIMU</name>
<evidence type="ECO:0000313" key="1">
    <source>
        <dbReference type="EMBL" id="MBX57126.1"/>
    </source>
</evidence>
<protein>
    <submittedName>
        <fullName evidence="1">Uncharacterized protein</fullName>
    </submittedName>
</protein>
<dbReference type="AlphaFoldDB" id="A0A2P2PQV4"/>
<sequence>MLIFPDFFVPLPVVSKEHSLALSSSWAHNAKCMCSKLE</sequence>